<dbReference type="PANTHER" id="PTHR10353:SF236">
    <property type="entry name" value="BETA-GLUCOSIDASE 18"/>
    <property type="match status" value="1"/>
</dbReference>
<dbReference type="AlphaFoldDB" id="A0AAV7EDJ6"/>
<feature type="signal peptide" evidence="4">
    <location>
        <begin position="1"/>
        <end position="21"/>
    </location>
</feature>
<dbReference type="GO" id="GO:0008422">
    <property type="term" value="F:beta-glucosidase activity"/>
    <property type="evidence" value="ECO:0007669"/>
    <property type="project" value="TreeGrafter"/>
</dbReference>
<comment type="similarity">
    <text evidence="1 3">Belongs to the glycosyl hydrolase 1 family.</text>
</comment>
<dbReference type="PROSITE" id="PS00653">
    <property type="entry name" value="GLYCOSYL_HYDROL_F1_2"/>
    <property type="match status" value="1"/>
</dbReference>
<dbReference type="FunFam" id="3.20.20.80:FF:000020">
    <property type="entry name" value="Beta-glucosidase 12"/>
    <property type="match status" value="1"/>
</dbReference>
<dbReference type="SUPFAM" id="SSF51445">
    <property type="entry name" value="(Trans)glycosidases"/>
    <property type="match status" value="1"/>
</dbReference>
<dbReference type="InterPro" id="IPR033132">
    <property type="entry name" value="GH_1_N_CS"/>
</dbReference>
<dbReference type="GO" id="GO:0005975">
    <property type="term" value="P:carbohydrate metabolic process"/>
    <property type="evidence" value="ECO:0007669"/>
    <property type="project" value="InterPro"/>
</dbReference>
<dbReference type="PRINTS" id="PR00131">
    <property type="entry name" value="GLHYDRLASE1"/>
</dbReference>
<dbReference type="Gene3D" id="3.20.20.80">
    <property type="entry name" value="Glycosidases"/>
    <property type="match status" value="1"/>
</dbReference>
<evidence type="ECO:0000313" key="6">
    <source>
        <dbReference type="Proteomes" id="UP000825729"/>
    </source>
</evidence>
<sequence>MKKKMIILSLLLFCFFSLAASSSLAVERTQFPDDFLFGTSTSSFQVEGSLEGGKGVSNWDVFTHIPGTISDGSNADVADDHYNHFREDIDLMHSLGVNSYRFSLAWTRIIPKGRFGGINPEGIAFYNDLIDALLQKGIQPFVTLHHFEIPQELEERYASWLSSHIIEDFAYYAEVCFTAFGDRVKYWTTFNEPNTFLKFGYLNGRWTPRRCSPPYGHCEAGDSETEPYIAGHNLILSHAAATDIYRKKFQAAQGGKIGIVISPNWYEPLRNTSEDLSAVQRLLASDVGWFLDPIIFGNYPAEMRQLLRSRLPNFSSEEKDQLLKTKLDFIGINHYSTVYAKDCISSPCSVDPFNGNMLATASGTRDGLLIGPRTGMPNFFVVPYGIEKIIMYVKDRYNNIPMYITENGYAQNDVGTKEELVNDIERVQFLHNYLPYVNNAMRKGADVRGYFMWSFLDNFEWSMGYTKRFGIVYVDYETMERTPKLSAQWYREFLSGKKMVTAKKRHGQYMSW</sequence>
<keyword evidence="2" id="KW-0378">Hydrolase</keyword>
<dbReference type="PANTHER" id="PTHR10353">
    <property type="entry name" value="GLYCOSYL HYDROLASE"/>
    <property type="match status" value="1"/>
</dbReference>
<keyword evidence="6" id="KW-1185">Reference proteome</keyword>
<feature type="chain" id="PRO_5044012113" evidence="4">
    <location>
        <begin position="22"/>
        <end position="512"/>
    </location>
</feature>
<evidence type="ECO:0000256" key="3">
    <source>
        <dbReference type="RuleBase" id="RU003690"/>
    </source>
</evidence>
<dbReference type="Proteomes" id="UP000825729">
    <property type="component" value="Unassembled WGS sequence"/>
</dbReference>
<proteinExistence type="inferred from homology"/>
<name>A0AAV7EDJ6_ARIFI</name>
<reference evidence="5 6" key="1">
    <citation type="submission" date="2021-07" db="EMBL/GenBank/DDBJ databases">
        <title>The Aristolochia fimbriata genome: insights into angiosperm evolution, floral development and chemical biosynthesis.</title>
        <authorList>
            <person name="Jiao Y."/>
        </authorList>
    </citation>
    <scope>NUCLEOTIDE SEQUENCE [LARGE SCALE GENOMIC DNA]</scope>
    <source>
        <strain evidence="5">IBCAS-2021</strain>
        <tissue evidence="5">Leaf</tissue>
    </source>
</reference>
<dbReference type="InterPro" id="IPR017853">
    <property type="entry name" value="GH"/>
</dbReference>
<evidence type="ECO:0000313" key="5">
    <source>
        <dbReference type="EMBL" id="KAG9446185.1"/>
    </source>
</evidence>
<evidence type="ECO:0000256" key="4">
    <source>
        <dbReference type="SAM" id="SignalP"/>
    </source>
</evidence>
<evidence type="ECO:0000256" key="2">
    <source>
        <dbReference type="ARBA" id="ARBA00022801"/>
    </source>
</evidence>
<evidence type="ECO:0000256" key="1">
    <source>
        <dbReference type="ARBA" id="ARBA00010838"/>
    </source>
</evidence>
<dbReference type="EMBL" id="JAINDJ010000005">
    <property type="protein sequence ID" value="KAG9446185.1"/>
    <property type="molecule type" value="Genomic_DNA"/>
</dbReference>
<keyword evidence="4" id="KW-0732">Signal</keyword>
<dbReference type="Pfam" id="PF00232">
    <property type="entry name" value="Glyco_hydro_1"/>
    <property type="match status" value="1"/>
</dbReference>
<comment type="caution">
    <text evidence="5">The sequence shown here is derived from an EMBL/GenBank/DDBJ whole genome shotgun (WGS) entry which is preliminary data.</text>
</comment>
<gene>
    <name evidence="5" type="ORF">H6P81_012313</name>
</gene>
<accession>A0AAV7EDJ6</accession>
<protein>
    <submittedName>
        <fullName evidence="5">Uncharacterized protein</fullName>
    </submittedName>
</protein>
<dbReference type="InterPro" id="IPR001360">
    <property type="entry name" value="Glyco_hydro_1"/>
</dbReference>
<organism evidence="5 6">
    <name type="scientific">Aristolochia fimbriata</name>
    <name type="common">White veined hardy Dutchman's pipe vine</name>
    <dbReference type="NCBI Taxonomy" id="158543"/>
    <lineage>
        <taxon>Eukaryota</taxon>
        <taxon>Viridiplantae</taxon>
        <taxon>Streptophyta</taxon>
        <taxon>Embryophyta</taxon>
        <taxon>Tracheophyta</taxon>
        <taxon>Spermatophyta</taxon>
        <taxon>Magnoliopsida</taxon>
        <taxon>Magnoliidae</taxon>
        <taxon>Piperales</taxon>
        <taxon>Aristolochiaceae</taxon>
        <taxon>Aristolochia</taxon>
    </lineage>
</organism>